<name>A0A1J5QXM5_9ZZZZ</name>
<accession>A0A1J5QXM5</accession>
<keyword evidence="1" id="KW-0808">Transferase</keyword>
<comment type="caution">
    <text evidence="1">The sequence shown here is derived from an EMBL/GenBank/DDBJ whole genome shotgun (WGS) entry which is preliminary data.</text>
</comment>
<dbReference type="EMBL" id="MLJW01000376">
    <property type="protein sequence ID" value="OIQ88344.1"/>
    <property type="molecule type" value="Genomic_DNA"/>
</dbReference>
<dbReference type="PANTHER" id="PTHR42866">
    <property type="entry name" value="3-DEOXY-MANNO-OCTULOSONATE CYTIDYLYLTRANSFERASE"/>
    <property type="match status" value="1"/>
</dbReference>
<dbReference type="Gene3D" id="3.90.550.10">
    <property type="entry name" value="Spore Coat Polysaccharide Biosynthesis Protein SpsA, Chain A"/>
    <property type="match status" value="1"/>
</dbReference>
<organism evidence="1">
    <name type="scientific">mine drainage metagenome</name>
    <dbReference type="NCBI Taxonomy" id="410659"/>
    <lineage>
        <taxon>unclassified sequences</taxon>
        <taxon>metagenomes</taxon>
        <taxon>ecological metagenomes</taxon>
    </lineage>
</organism>
<dbReference type="Pfam" id="PF02348">
    <property type="entry name" value="CTP_transf_3"/>
    <property type="match status" value="1"/>
</dbReference>
<reference evidence="1" key="1">
    <citation type="submission" date="2016-10" db="EMBL/GenBank/DDBJ databases">
        <title>Sequence of Gallionella enrichment culture.</title>
        <authorList>
            <person name="Poehlein A."/>
            <person name="Muehling M."/>
            <person name="Daniel R."/>
        </authorList>
    </citation>
    <scope>NUCLEOTIDE SEQUENCE</scope>
</reference>
<sequence length="256" mass="29598">MILAILQARVSSTRLHGKVLKPLLGEPMLFREIERIRRASSIDQLLVATSNDASDDPIAVLCRDNGTLCYRGNLEDVLDRYYFTAKEFGPEHVVRLTGDCPLIDPEVIDRVIRFYLNGAFDYASNTVAPTFPDGLDVEVFRFSCLETAWREARLPSQREHVTPFIHQQQDRFRVGCLRNERDLSHMRWTVDEAEDFEFVTQVYEALYWDKPGFEMKDVLRLLERKPELMGINAQFQRNEGYLKSLVEDASTDANET</sequence>
<proteinExistence type="predicted"/>
<dbReference type="PANTHER" id="PTHR42866:SF1">
    <property type="entry name" value="SPORE COAT POLYSACCHARIDE BIOSYNTHESIS PROTEIN SPSF"/>
    <property type="match status" value="1"/>
</dbReference>
<evidence type="ECO:0000313" key="1">
    <source>
        <dbReference type="EMBL" id="OIQ88344.1"/>
    </source>
</evidence>
<dbReference type="SUPFAM" id="SSF53448">
    <property type="entry name" value="Nucleotide-diphospho-sugar transferases"/>
    <property type="match status" value="1"/>
</dbReference>
<keyword evidence="1" id="KW-0548">Nucleotidyltransferase</keyword>
<dbReference type="CDD" id="cd02518">
    <property type="entry name" value="GT2_SpsF"/>
    <property type="match status" value="1"/>
</dbReference>
<dbReference type="AlphaFoldDB" id="A0A1J5QXM5"/>
<gene>
    <name evidence="1" type="primary">kdsB_10</name>
    <name evidence="1" type="ORF">GALL_297810</name>
</gene>
<dbReference type="InterPro" id="IPR029044">
    <property type="entry name" value="Nucleotide-diphossugar_trans"/>
</dbReference>
<protein>
    <submittedName>
        <fullName evidence="1">3-deoxy-manno-octulosonate cytidylyltransferase</fullName>
        <ecNumber evidence="1">2.7.7.38</ecNumber>
    </submittedName>
</protein>
<dbReference type="GO" id="GO:0005829">
    <property type="term" value="C:cytosol"/>
    <property type="evidence" value="ECO:0007669"/>
    <property type="project" value="TreeGrafter"/>
</dbReference>
<dbReference type="GO" id="GO:0008690">
    <property type="term" value="F:3-deoxy-manno-octulosonate cytidylyltransferase activity"/>
    <property type="evidence" value="ECO:0007669"/>
    <property type="project" value="UniProtKB-EC"/>
</dbReference>
<dbReference type="EC" id="2.7.7.38" evidence="1"/>
<dbReference type="InterPro" id="IPR003329">
    <property type="entry name" value="Cytidylyl_trans"/>
</dbReference>